<dbReference type="Gene3D" id="3.60.15.10">
    <property type="entry name" value="Ribonuclease Z/Hydroxyacylglutathione hydrolase-like"/>
    <property type="match status" value="1"/>
</dbReference>
<comment type="pathway">
    <text evidence="3">Secondary metabolite metabolism; methylglyoxal degradation; (R)-lactate from methylglyoxal: step 2/2.</text>
</comment>
<dbReference type="EMBL" id="JBICCN010000356">
    <property type="protein sequence ID" value="KAL3074794.1"/>
    <property type="molecule type" value="Genomic_DNA"/>
</dbReference>
<evidence type="ECO:0000256" key="10">
    <source>
        <dbReference type="SAM" id="MobiDB-lite"/>
    </source>
</evidence>
<evidence type="ECO:0000256" key="4">
    <source>
        <dbReference type="ARBA" id="ARBA00006759"/>
    </source>
</evidence>
<dbReference type="InterPro" id="IPR001279">
    <property type="entry name" value="Metallo-B-lactamas"/>
</dbReference>
<comment type="caution">
    <text evidence="12">The sequence shown here is derived from an EMBL/GenBank/DDBJ whole genome shotgun (WGS) entry which is preliminary data.</text>
</comment>
<evidence type="ECO:0000256" key="2">
    <source>
        <dbReference type="ARBA" id="ARBA00001947"/>
    </source>
</evidence>
<accession>A0ABD2I2R3</accession>
<dbReference type="CDD" id="cd07723">
    <property type="entry name" value="hydroxyacylglutathione_hydrolase_MBL-fold"/>
    <property type="match status" value="1"/>
</dbReference>
<comment type="similarity">
    <text evidence="4">Belongs to the metallo-beta-lactamase superfamily. Glyoxalase II family.</text>
</comment>
<evidence type="ECO:0000313" key="12">
    <source>
        <dbReference type="EMBL" id="KAL3074794.1"/>
    </source>
</evidence>
<dbReference type="GO" id="GO:0004416">
    <property type="term" value="F:hydroxyacylglutathione hydrolase activity"/>
    <property type="evidence" value="ECO:0007669"/>
    <property type="project" value="UniProtKB-EC"/>
</dbReference>
<evidence type="ECO:0000313" key="13">
    <source>
        <dbReference type="Proteomes" id="UP001620645"/>
    </source>
</evidence>
<dbReference type="SMART" id="SM00849">
    <property type="entry name" value="Lactamase_B"/>
    <property type="match status" value="1"/>
</dbReference>
<dbReference type="SUPFAM" id="SSF56281">
    <property type="entry name" value="Metallo-hydrolase/oxidoreductase"/>
    <property type="match status" value="1"/>
</dbReference>
<sequence length="246" mass="27965">MRFQLPTELIAELVNAFPFDFRWSVLRNSSSVLFHFLVKRERAFLQNVDVRIRQHFSDPFFCFVVCPWPFHSAIPPSFTRFQQEMFEFVKAEGTLLESALVTHHHWDHAGGTHQLAIMSRGGFSDFLLKQPLCIISGDAERVERTEKVISDGESVQLGTNLSVTAMYTPCHTSTHVCYYVVDQRTNERAVFTGDTLFVGGCGRFFEGTAEQMHHALNQRLAALPDETMSPTNSPSPDVDQMEEGEE</sequence>
<keyword evidence="6" id="KW-0479">Metal-binding</keyword>
<dbReference type="EC" id="3.1.2.6" evidence="5"/>
<dbReference type="Proteomes" id="UP001620645">
    <property type="component" value="Unassembled WGS sequence"/>
</dbReference>
<feature type="domain" description="Metallo-beta-lactamase" evidence="11">
    <location>
        <begin position="31"/>
        <end position="232"/>
    </location>
</feature>
<keyword evidence="7" id="KW-0378">Hydrolase</keyword>
<evidence type="ECO:0000256" key="7">
    <source>
        <dbReference type="ARBA" id="ARBA00022801"/>
    </source>
</evidence>
<dbReference type="GO" id="GO:0046872">
    <property type="term" value="F:metal ion binding"/>
    <property type="evidence" value="ECO:0007669"/>
    <property type="project" value="UniProtKB-KW"/>
</dbReference>
<keyword evidence="13" id="KW-1185">Reference proteome</keyword>
<reference evidence="12 13" key="1">
    <citation type="submission" date="2024-10" db="EMBL/GenBank/DDBJ databases">
        <authorList>
            <person name="Kim D."/>
        </authorList>
    </citation>
    <scope>NUCLEOTIDE SEQUENCE [LARGE SCALE GENOMIC DNA]</scope>
    <source>
        <strain evidence="12">Taebaek</strain>
    </source>
</reference>
<name>A0ABD2I2R3_HETSC</name>
<dbReference type="AlphaFoldDB" id="A0ABD2I2R3"/>
<organism evidence="12 13">
    <name type="scientific">Heterodera schachtii</name>
    <name type="common">Sugarbeet cyst nematode worm</name>
    <name type="synonym">Tylenchus schachtii</name>
    <dbReference type="NCBI Taxonomy" id="97005"/>
    <lineage>
        <taxon>Eukaryota</taxon>
        <taxon>Metazoa</taxon>
        <taxon>Ecdysozoa</taxon>
        <taxon>Nematoda</taxon>
        <taxon>Chromadorea</taxon>
        <taxon>Rhabditida</taxon>
        <taxon>Tylenchina</taxon>
        <taxon>Tylenchomorpha</taxon>
        <taxon>Tylenchoidea</taxon>
        <taxon>Heteroderidae</taxon>
        <taxon>Heteroderinae</taxon>
        <taxon>Heterodera</taxon>
    </lineage>
</organism>
<protein>
    <recommendedName>
        <fullName evidence="5">hydroxyacylglutathione hydrolase</fullName>
        <ecNumber evidence="5">3.1.2.6</ecNumber>
    </recommendedName>
    <alternativeName>
        <fullName evidence="9">Glyoxalase II</fullName>
    </alternativeName>
</protein>
<dbReference type="InterPro" id="IPR035680">
    <property type="entry name" value="Clx_II_MBL"/>
</dbReference>
<proteinExistence type="inferred from homology"/>
<evidence type="ECO:0000256" key="1">
    <source>
        <dbReference type="ARBA" id="ARBA00001623"/>
    </source>
</evidence>
<dbReference type="Pfam" id="PF00753">
    <property type="entry name" value="Lactamase_B"/>
    <property type="match status" value="1"/>
</dbReference>
<comment type="cofactor">
    <cofactor evidence="2">
        <name>Zn(2+)</name>
        <dbReference type="ChEBI" id="CHEBI:29105"/>
    </cofactor>
</comment>
<gene>
    <name evidence="12" type="ORF">niasHS_014239</name>
</gene>
<evidence type="ECO:0000256" key="9">
    <source>
        <dbReference type="ARBA" id="ARBA00031044"/>
    </source>
</evidence>
<dbReference type="InterPro" id="IPR036866">
    <property type="entry name" value="RibonucZ/Hydroxyglut_hydro"/>
</dbReference>
<feature type="region of interest" description="Disordered" evidence="10">
    <location>
        <begin position="224"/>
        <end position="246"/>
    </location>
</feature>
<dbReference type="PANTHER" id="PTHR11935:SF94">
    <property type="entry name" value="TENZING NORGAY, ISOFORM C"/>
    <property type="match status" value="1"/>
</dbReference>
<dbReference type="PANTHER" id="PTHR11935">
    <property type="entry name" value="BETA LACTAMASE DOMAIN"/>
    <property type="match status" value="1"/>
</dbReference>
<evidence type="ECO:0000256" key="3">
    <source>
        <dbReference type="ARBA" id="ARBA00004963"/>
    </source>
</evidence>
<evidence type="ECO:0000256" key="6">
    <source>
        <dbReference type="ARBA" id="ARBA00022723"/>
    </source>
</evidence>
<evidence type="ECO:0000259" key="11">
    <source>
        <dbReference type="SMART" id="SM00849"/>
    </source>
</evidence>
<evidence type="ECO:0000256" key="8">
    <source>
        <dbReference type="ARBA" id="ARBA00022833"/>
    </source>
</evidence>
<evidence type="ECO:0000256" key="5">
    <source>
        <dbReference type="ARBA" id="ARBA00011917"/>
    </source>
</evidence>
<keyword evidence="8" id="KW-0862">Zinc</keyword>
<comment type="catalytic activity">
    <reaction evidence="1">
        <text>an S-(2-hydroxyacyl)glutathione + H2O = a 2-hydroxy carboxylate + glutathione + H(+)</text>
        <dbReference type="Rhea" id="RHEA:21864"/>
        <dbReference type="ChEBI" id="CHEBI:15377"/>
        <dbReference type="ChEBI" id="CHEBI:15378"/>
        <dbReference type="ChEBI" id="CHEBI:57925"/>
        <dbReference type="ChEBI" id="CHEBI:58896"/>
        <dbReference type="ChEBI" id="CHEBI:71261"/>
        <dbReference type="EC" id="3.1.2.6"/>
    </reaction>
</comment>